<name>A0A6C0I713_9ZZZZ</name>
<dbReference type="GO" id="GO:0016020">
    <property type="term" value="C:membrane"/>
    <property type="evidence" value="ECO:0007669"/>
    <property type="project" value="InterPro"/>
</dbReference>
<evidence type="ECO:0000256" key="1">
    <source>
        <dbReference type="ARBA" id="ARBA00022679"/>
    </source>
</evidence>
<dbReference type="EMBL" id="MN740110">
    <property type="protein sequence ID" value="QHT88187.1"/>
    <property type="molecule type" value="Genomic_DNA"/>
</dbReference>
<feature type="transmembrane region" description="Helical" evidence="2">
    <location>
        <begin position="96"/>
        <end position="115"/>
    </location>
</feature>
<dbReference type="GO" id="GO:0016780">
    <property type="term" value="F:phosphotransferase activity, for other substituted phosphate groups"/>
    <property type="evidence" value="ECO:0007669"/>
    <property type="project" value="InterPro"/>
</dbReference>
<accession>A0A6C0I713</accession>
<dbReference type="AlphaFoldDB" id="A0A6C0I713"/>
<reference evidence="3" key="1">
    <citation type="journal article" date="2020" name="Nature">
        <title>Giant virus diversity and host interactions through global metagenomics.</title>
        <authorList>
            <person name="Schulz F."/>
            <person name="Roux S."/>
            <person name="Paez-Espino D."/>
            <person name="Jungbluth S."/>
            <person name="Walsh D.A."/>
            <person name="Denef V.J."/>
            <person name="McMahon K.D."/>
            <person name="Konstantinidis K.T."/>
            <person name="Eloe-Fadrosh E.A."/>
            <person name="Kyrpides N.C."/>
            <person name="Woyke T."/>
        </authorList>
    </citation>
    <scope>NUCLEOTIDE SEQUENCE</scope>
    <source>
        <strain evidence="3">GVMAG-M-3300023184-24</strain>
    </source>
</reference>
<dbReference type="GO" id="GO:0008654">
    <property type="term" value="P:phospholipid biosynthetic process"/>
    <property type="evidence" value="ECO:0007669"/>
    <property type="project" value="InterPro"/>
</dbReference>
<dbReference type="Pfam" id="PF01066">
    <property type="entry name" value="CDP-OH_P_transf"/>
    <property type="match status" value="1"/>
</dbReference>
<dbReference type="Gene3D" id="1.20.120.1760">
    <property type="match status" value="1"/>
</dbReference>
<dbReference type="PROSITE" id="PS00379">
    <property type="entry name" value="CDP_ALCOHOL_P_TRANSF"/>
    <property type="match status" value="1"/>
</dbReference>
<proteinExistence type="predicted"/>
<feature type="transmembrane region" description="Helical" evidence="2">
    <location>
        <begin position="65"/>
        <end position="84"/>
    </location>
</feature>
<evidence type="ECO:0008006" key="4">
    <source>
        <dbReference type="Google" id="ProtNLM"/>
    </source>
</evidence>
<evidence type="ECO:0000313" key="3">
    <source>
        <dbReference type="EMBL" id="QHT88187.1"/>
    </source>
</evidence>
<organism evidence="3">
    <name type="scientific">viral metagenome</name>
    <dbReference type="NCBI Taxonomy" id="1070528"/>
    <lineage>
        <taxon>unclassified sequences</taxon>
        <taxon>metagenomes</taxon>
        <taxon>organismal metagenomes</taxon>
    </lineage>
</organism>
<keyword evidence="2" id="KW-0472">Membrane</keyword>
<dbReference type="InterPro" id="IPR048254">
    <property type="entry name" value="CDP_ALCOHOL_P_TRANSF_CS"/>
</dbReference>
<protein>
    <recommendedName>
        <fullName evidence="4">CDP-alcohol phosphatidyltransferase</fullName>
    </recommendedName>
</protein>
<evidence type="ECO:0000256" key="2">
    <source>
        <dbReference type="SAM" id="Phobius"/>
    </source>
</evidence>
<keyword evidence="1" id="KW-0808">Transferase</keyword>
<dbReference type="InterPro" id="IPR000462">
    <property type="entry name" value="CDP-OH_P_trans"/>
</dbReference>
<dbReference type="InterPro" id="IPR043130">
    <property type="entry name" value="CDP-OH_PTrfase_TM_dom"/>
</dbReference>
<feature type="transmembrane region" description="Helical" evidence="2">
    <location>
        <begin position="121"/>
        <end position="138"/>
    </location>
</feature>
<keyword evidence="2" id="KW-1133">Transmembrane helix</keyword>
<sequence length="194" mass="22640">MNTQTNNSNKLPRHLDNPIDLWICDIGNELDPFFVQMNMTPNKLTTISGIFGLLTVYCLQKKIKYLPGIFFFIAYMFDCFDGLYARKHNMTSKFGAYYDVIKDWTVICLVSYVLYKRHKMYASYFTLVLYICGPHLGCQEHHYRMNNPGKMHSDILSLCRLMCPFKDVDHIMQYTRYTGTGTANLLASIILFFV</sequence>
<keyword evidence="2" id="KW-0812">Transmembrane</keyword>